<keyword evidence="2" id="KW-0812">Transmembrane</keyword>
<comment type="caution">
    <text evidence="3">The sequence shown here is derived from an EMBL/GenBank/DDBJ whole genome shotgun (WGS) entry which is preliminary data.</text>
</comment>
<gene>
    <name evidence="3" type="primary">Tmem160</name>
    <name evidence="3" type="ORF">GTO96_0003931</name>
</gene>
<dbReference type="PANTHER" id="PTHR16236">
    <property type="entry name" value="TRANSMEMBRANE PROTEIN 160"/>
    <property type="match status" value="1"/>
</dbReference>
<reference evidence="3 4" key="1">
    <citation type="journal article" date="2021" name="Cell">
        <title>Tracing the genetic footprints of vertebrate landing in non-teleost ray-finned fishes.</title>
        <authorList>
            <person name="Bi X."/>
            <person name="Wang K."/>
            <person name="Yang L."/>
            <person name="Pan H."/>
            <person name="Jiang H."/>
            <person name="Wei Q."/>
            <person name="Fang M."/>
            <person name="Yu H."/>
            <person name="Zhu C."/>
            <person name="Cai Y."/>
            <person name="He Y."/>
            <person name="Gan X."/>
            <person name="Zeng H."/>
            <person name="Yu D."/>
            <person name="Zhu Y."/>
            <person name="Jiang H."/>
            <person name="Qiu Q."/>
            <person name="Yang H."/>
            <person name="Zhang Y.E."/>
            <person name="Wang W."/>
            <person name="Zhu M."/>
            <person name="He S."/>
            <person name="Zhang G."/>
        </authorList>
    </citation>
    <scope>NUCLEOTIDE SEQUENCE [LARGE SCALE GENOMIC DNA]</scope>
    <source>
        <strain evidence="3">Bchr_013</strain>
    </source>
</reference>
<feature type="transmembrane region" description="Helical" evidence="2">
    <location>
        <begin position="117"/>
        <end position="142"/>
    </location>
</feature>
<keyword evidence="2" id="KW-1133">Transmembrane helix</keyword>
<feature type="region of interest" description="Disordered" evidence="1">
    <location>
        <begin position="190"/>
        <end position="211"/>
    </location>
</feature>
<keyword evidence="2" id="KW-0472">Membrane</keyword>
<dbReference type="AlphaFoldDB" id="A0A8X8BV68"/>
<evidence type="ECO:0000313" key="3">
    <source>
        <dbReference type="EMBL" id="KAG2469151.1"/>
    </source>
</evidence>
<dbReference type="InterPro" id="IPR026801">
    <property type="entry name" value="TMEM160"/>
</dbReference>
<proteinExistence type="predicted"/>
<feature type="non-terminal residue" evidence="3">
    <location>
        <position position="1"/>
    </location>
</feature>
<feature type="non-terminal residue" evidence="3">
    <location>
        <position position="211"/>
    </location>
</feature>
<accession>A0A8X8BV68</accession>
<dbReference type="EMBL" id="JAATIS010000220">
    <property type="protein sequence ID" value="KAG2469151.1"/>
    <property type="molecule type" value="Genomic_DNA"/>
</dbReference>
<evidence type="ECO:0000256" key="1">
    <source>
        <dbReference type="SAM" id="MobiDB-lite"/>
    </source>
</evidence>
<protein>
    <submittedName>
        <fullName evidence="3">TM160 protein</fullName>
    </submittedName>
</protein>
<dbReference type="PANTHER" id="PTHR16236:SF0">
    <property type="entry name" value="TRANSMEMBRANE PROTEIN 160"/>
    <property type="match status" value="1"/>
</dbReference>
<evidence type="ECO:0000313" key="4">
    <source>
        <dbReference type="Proteomes" id="UP000886611"/>
    </source>
</evidence>
<feature type="compositionally biased region" description="Basic and acidic residues" evidence="1">
    <location>
        <begin position="191"/>
        <end position="211"/>
    </location>
</feature>
<keyword evidence="4" id="KW-1185">Reference proteome</keyword>
<name>A0A8X8BV68_POLSE</name>
<sequence length="211" mass="23557">MAGVSRVGWRLWPSLAAQIGRLGLRSRSTYCGIQSWRPDGALRAWSGRRANGDWSKRRSTEPPQFTELDKADAWSHYSVFFFPPTSFTGFLSWFRNGLLASGIGVIAYVQSDLGREAAYSFFILGGICICFGGASYVANLFALRRTMLLSVKAALLNSLVVFTAALFWLCAISLYIGQLEIETASEEEEREGCQHCQNEKDSKESKDQKEK</sequence>
<organism evidence="3 4">
    <name type="scientific">Polypterus senegalus</name>
    <name type="common">Senegal bichir</name>
    <dbReference type="NCBI Taxonomy" id="55291"/>
    <lineage>
        <taxon>Eukaryota</taxon>
        <taxon>Metazoa</taxon>
        <taxon>Chordata</taxon>
        <taxon>Craniata</taxon>
        <taxon>Vertebrata</taxon>
        <taxon>Euteleostomi</taxon>
        <taxon>Actinopterygii</taxon>
        <taxon>Polypteriformes</taxon>
        <taxon>Polypteridae</taxon>
        <taxon>Polypterus</taxon>
    </lineage>
</organism>
<evidence type="ECO:0000256" key="2">
    <source>
        <dbReference type="SAM" id="Phobius"/>
    </source>
</evidence>
<feature type="transmembrane region" description="Helical" evidence="2">
    <location>
        <begin position="154"/>
        <end position="176"/>
    </location>
</feature>
<dbReference type="Proteomes" id="UP000886611">
    <property type="component" value="Unassembled WGS sequence"/>
</dbReference>
<feature type="transmembrane region" description="Helical" evidence="2">
    <location>
        <begin position="93"/>
        <end position="111"/>
    </location>
</feature>